<dbReference type="PROSITE" id="PS51832">
    <property type="entry name" value="HD_GYP"/>
    <property type="match status" value="1"/>
</dbReference>
<feature type="modified residue" description="4-aspartylphosphate" evidence="1">
    <location>
        <position position="57"/>
    </location>
</feature>
<name>A0A2G1UPJ3_9GAMM</name>
<dbReference type="SMART" id="SM00448">
    <property type="entry name" value="REC"/>
    <property type="match status" value="1"/>
</dbReference>
<evidence type="ECO:0000313" key="5">
    <source>
        <dbReference type="Proteomes" id="UP000231409"/>
    </source>
</evidence>
<dbReference type="GO" id="GO:0000160">
    <property type="term" value="P:phosphorelay signal transduction system"/>
    <property type="evidence" value="ECO:0007669"/>
    <property type="project" value="InterPro"/>
</dbReference>
<gene>
    <name evidence="4" type="ORF">CLH61_04910</name>
</gene>
<dbReference type="SUPFAM" id="SSF52172">
    <property type="entry name" value="CheY-like"/>
    <property type="match status" value="1"/>
</dbReference>
<proteinExistence type="predicted"/>
<evidence type="ECO:0000259" key="3">
    <source>
        <dbReference type="PROSITE" id="PS51832"/>
    </source>
</evidence>
<organism evidence="4 5">
    <name type="scientific">Marinobacter profundi</name>
    <dbReference type="NCBI Taxonomy" id="2666256"/>
    <lineage>
        <taxon>Bacteria</taxon>
        <taxon>Pseudomonadati</taxon>
        <taxon>Pseudomonadota</taxon>
        <taxon>Gammaproteobacteria</taxon>
        <taxon>Pseudomonadales</taxon>
        <taxon>Marinobacteraceae</taxon>
        <taxon>Marinobacter</taxon>
    </lineage>
</organism>
<sequence>MAIEDSRKVILVVDDRTDNIDVLVETLKPYYRVQAATSGETALKIVARSVPDLILLDVMMPGMDGYEVCRRLKADYTTRHIPVIFVTARVGADDELRGLEVGGVDYITKPVNPPIVMARVRTQMALHDQNRELDQKVRDQTRLLHETRLQVIQRLGRAAEYKDNETGLHVIRMSHYSRILGLAAGMGETEADLLMNAAPMHDIGKIGIPDQILQKPGRLTDEEMSVMKRHCEIGAEIIGDDDSDLLRLARTVAMTHHEKWNGQGYPCGLKGDEIPRVGRIVAIADVFDALTSERPYKKAWTVKDAVHYIENEAGEHFDPDLVQRFVDSLPEVLEIRARYAEP</sequence>
<evidence type="ECO:0000259" key="2">
    <source>
        <dbReference type="PROSITE" id="PS50110"/>
    </source>
</evidence>
<dbReference type="Gene3D" id="3.40.50.2300">
    <property type="match status" value="1"/>
</dbReference>
<dbReference type="CDD" id="cd00077">
    <property type="entry name" value="HDc"/>
    <property type="match status" value="1"/>
</dbReference>
<dbReference type="SMART" id="SM00471">
    <property type="entry name" value="HDc"/>
    <property type="match status" value="1"/>
</dbReference>
<dbReference type="InterPro" id="IPR011006">
    <property type="entry name" value="CheY-like_superfamily"/>
</dbReference>
<comment type="caution">
    <text evidence="4">The sequence shown here is derived from an EMBL/GenBank/DDBJ whole genome shotgun (WGS) entry which is preliminary data.</text>
</comment>
<dbReference type="RefSeq" id="WP_099613575.1">
    <property type="nucleotide sequence ID" value="NZ_KZ319368.1"/>
</dbReference>
<evidence type="ECO:0000256" key="1">
    <source>
        <dbReference type="PROSITE-ProRule" id="PRU00169"/>
    </source>
</evidence>
<keyword evidence="5" id="KW-1185">Reference proteome</keyword>
<reference evidence="4 5" key="1">
    <citation type="submission" date="2017-09" db="EMBL/GenBank/DDBJ databases">
        <title>The draft genome sequences of Marinobacter sp. PWS21.</title>
        <authorList>
            <person name="Cao J."/>
        </authorList>
    </citation>
    <scope>NUCLEOTIDE SEQUENCE [LARGE SCALE GENOMIC DNA]</scope>
    <source>
        <strain evidence="4 5">PWS21</strain>
    </source>
</reference>
<keyword evidence="1" id="KW-0597">Phosphoprotein</keyword>
<dbReference type="SUPFAM" id="SSF109604">
    <property type="entry name" value="HD-domain/PDEase-like"/>
    <property type="match status" value="1"/>
</dbReference>
<dbReference type="InterPro" id="IPR001789">
    <property type="entry name" value="Sig_transdc_resp-reg_receiver"/>
</dbReference>
<accession>A0A2G1UPJ3</accession>
<dbReference type="GO" id="GO:0008081">
    <property type="term" value="F:phosphoric diester hydrolase activity"/>
    <property type="evidence" value="ECO:0007669"/>
    <property type="project" value="UniProtKB-ARBA"/>
</dbReference>
<dbReference type="AlphaFoldDB" id="A0A2G1UPJ3"/>
<protein>
    <submittedName>
        <fullName evidence="4">Two-component system response regulator</fullName>
    </submittedName>
</protein>
<dbReference type="CDD" id="cd19920">
    <property type="entry name" value="REC_PA4781-like"/>
    <property type="match status" value="1"/>
</dbReference>
<dbReference type="EMBL" id="NTFH01000004">
    <property type="protein sequence ID" value="PHQ16414.1"/>
    <property type="molecule type" value="Genomic_DNA"/>
</dbReference>
<dbReference type="PANTHER" id="PTHR45228">
    <property type="entry name" value="CYCLIC DI-GMP PHOSPHODIESTERASE TM_0186-RELATED"/>
    <property type="match status" value="1"/>
</dbReference>
<dbReference type="InterPro" id="IPR037522">
    <property type="entry name" value="HD_GYP_dom"/>
</dbReference>
<feature type="domain" description="Response regulatory" evidence="2">
    <location>
        <begin position="9"/>
        <end position="124"/>
    </location>
</feature>
<evidence type="ECO:0000313" key="4">
    <source>
        <dbReference type="EMBL" id="PHQ16414.1"/>
    </source>
</evidence>
<dbReference type="Gene3D" id="1.10.3210.10">
    <property type="entry name" value="Hypothetical protein af1432"/>
    <property type="match status" value="1"/>
</dbReference>
<feature type="domain" description="HD-GYP" evidence="3">
    <location>
        <begin position="144"/>
        <end position="341"/>
    </location>
</feature>
<dbReference type="PANTHER" id="PTHR45228:SF5">
    <property type="entry name" value="CYCLIC DI-GMP PHOSPHODIESTERASE VC_1348-RELATED"/>
    <property type="match status" value="1"/>
</dbReference>
<dbReference type="InterPro" id="IPR003607">
    <property type="entry name" value="HD/PDEase_dom"/>
</dbReference>
<dbReference type="PROSITE" id="PS50110">
    <property type="entry name" value="RESPONSE_REGULATORY"/>
    <property type="match status" value="1"/>
</dbReference>
<dbReference type="Pfam" id="PF00072">
    <property type="entry name" value="Response_reg"/>
    <property type="match status" value="1"/>
</dbReference>
<dbReference type="Proteomes" id="UP000231409">
    <property type="component" value="Unassembled WGS sequence"/>
</dbReference>
<dbReference type="Pfam" id="PF13487">
    <property type="entry name" value="HD_5"/>
    <property type="match status" value="1"/>
</dbReference>
<dbReference type="InterPro" id="IPR052020">
    <property type="entry name" value="Cyclic_di-GMP/3'3'-cGAMP_PDE"/>
</dbReference>